<reference evidence="3" key="3">
    <citation type="submission" date="2025-08" db="UniProtKB">
        <authorList>
            <consortium name="RefSeq"/>
        </authorList>
    </citation>
    <scope>IDENTIFICATION</scope>
    <source>
        <strain evidence="3">CBS 342.82</strain>
    </source>
</reference>
<evidence type="ECO:0000313" key="2">
    <source>
        <dbReference type="Proteomes" id="UP000504637"/>
    </source>
</evidence>
<dbReference type="Proteomes" id="UP000504637">
    <property type="component" value="Unplaced"/>
</dbReference>
<evidence type="ECO:0000256" key="1">
    <source>
        <dbReference type="SAM" id="MobiDB-lite"/>
    </source>
</evidence>
<proteinExistence type="predicted"/>
<dbReference type="GeneID" id="54365867"/>
<feature type="compositionally biased region" description="Acidic residues" evidence="1">
    <location>
        <begin position="166"/>
        <end position="184"/>
    </location>
</feature>
<feature type="region of interest" description="Disordered" evidence="1">
    <location>
        <begin position="152"/>
        <end position="191"/>
    </location>
</feature>
<name>A0A6J3LSJ6_9PEZI</name>
<feature type="compositionally biased region" description="Basic and acidic residues" evidence="1">
    <location>
        <begin position="156"/>
        <end position="165"/>
    </location>
</feature>
<accession>A0A6J3LSJ6</accession>
<evidence type="ECO:0000313" key="3">
    <source>
        <dbReference type="RefSeq" id="XP_033455639.1"/>
    </source>
</evidence>
<reference evidence="3" key="1">
    <citation type="submission" date="2020-01" db="EMBL/GenBank/DDBJ databases">
        <authorList>
            <consortium name="DOE Joint Genome Institute"/>
            <person name="Haridas S."/>
            <person name="Albert R."/>
            <person name="Binder M."/>
            <person name="Bloem J."/>
            <person name="Labutti K."/>
            <person name="Salamov A."/>
            <person name="Andreopoulos B."/>
            <person name="Baker S.E."/>
            <person name="Barry K."/>
            <person name="Bills G."/>
            <person name="Bluhm B.H."/>
            <person name="Cannon C."/>
            <person name="Castanera R."/>
            <person name="Culley D.E."/>
            <person name="Daum C."/>
            <person name="Ezra D."/>
            <person name="Gonzalez J.B."/>
            <person name="Henrissat B."/>
            <person name="Kuo A."/>
            <person name="Liang C."/>
            <person name="Lipzen A."/>
            <person name="Lutzoni F."/>
            <person name="Magnuson J."/>
            <person name="Mondo S."/>
            <person name="Nolan M."/>
            <person name="Ohm R."/>
            <person name="Pangilinan J."/>
            <person name="Park H.-J."/>
            <person name="Ramirez L."/>
            <person name="Alfaro M."/>
            <person name="Sun H."/>
            <person name="Tritt A."/>
            <person name="Yoshinaga Y."/>
            <person name="Zwiers L.-H."/>
            <person name="Turgeon B.G."/>
            <person name="Goodwin S.B."/>
            <person name="Spatafora J.W."/>
            <person name="Crous P.W."/>
            <person name="Grigoriev I.V."/>
        </authorList>
    </citation>
    <scope>NUCLEOTIDE SEQUENCE</scope>
    <source>
        <strain evidence="3">CBS 342.82</strain>
    </source>
</reference>
<gene>
    <name evidence="3" type="ORF">K489DRAFT_413671</name>
</gene>
<reference evidence="3" key="2">
    <citation type="submission" date="2020-04" db="EMBL/GenBank/DDBJ databases">
        <authorList>
            <consortium name="NCBI Genome Project"/>
        </authorList>
    </citation>
    <scope>NUCLEOTIDE SEQUENCE</scope>
    <source>
        <strain evidence="3">CBS 342.82</strain>
    </source>
</reference>
<organism evidence="3">
    <name type="scientific">Dissoconium aciculare CBS 342.82</name>
    <dbReference type="NCBI Taxonomy" id="1314786"/>
    <lineage>
        <taxon>Eukaryota</taxon>
        <taxon>Fungi</taxon>
        <taxon>Dikarya</taxon>
        <taxon>Ascomycota</taxon>
        <taxon>Pezizomycotina</taxon>
        <taxon>Dothideomycetes</taxon>
        <taxon>Dothideomycetidae</taxon>
        <taxon>Mycosphaerellales</taxon>
        <taxon>Dissoconiaceae</taxon>
        <taxon>Dissoconium</taxon>
    </lineage>
</organism>
<keyword evidence="2" id="KW-1185">Reference proteome</keyword>
<feature type="region of interest" description="Disordered" evidence="1">
    <location>
        <begin position="228"/>
        <end position="251"/>
    </location>
</feature>
<protein>
    <submittedName>
        <fullName evidence="3">Uncharacterized protein</fullName>
    </submittedName>
</protein>
<dbReference type="RefSeq" id="XP_033455639.1">
    <property type="nucleotide sequence ID" value="XM_033608068.1"/>
</dbReference>
<sequence length="251" mass="28790">MSCDVNALRAWNEANRNKKQKTCPWHVGTIDKFRADTKNTGTRQWLRKSKYAFHPEQLKAFPVEIDLWSLNRDQAWIEEMGRLRTNGSKKAKAAVESFLTEVQQLKVIKGFSHPGYDKSSGPGVTDYSHKDVLNCNERYFIGRHVIKGSWAPHPDAVIDSKKATDDSPEEIDDGDNEEEEESSDTGDARLYNDPINRKIWDHYMGTQKFNEDIENDIMRLMIRQHNHDQKRLAKQAAAESVKTDPKALSSS</sequence>
<dbReference type="AlphaFoldDB" id="A0A6J3LSJ6"/>